<proteinExistence type="predicted"/>
<keyword evidence="3" id="KW-1185">Reference proteome</keyword>
<dbReference type="Gene3D" id="3.40.50.300">
    <property type="entry name" value="P-loop containing nucleotide triphosphate hydrolases"/>
    <property type="match status" value="1"/>
</dbReference>
<dbReference type="RefSeq" id="WP_132424802.1">
    <property type="nucleotide sequence ID" value="NZ_SMFZ01000001.1"/>
</dbReference>
<gene>
    <name evidence="2" type="ORF">EV378_2732</name>
</gene>
<dbReference type="Proteomes" id="UP000295560">
    <property type="component" value="Unassembled WGS sequence"/>
</dbReference>
<dbReference type="InterPro" id="IPR027417">
    <property type="entry name" value="P-loop_NTPase"/>
</dbReference>
<comment type="caution">
    <text evidence="2">The sequence shown here is derived from an EMBL/GenBank/DDBJ whole genome shotgun (WGS) entry which is preliminary data.</text>
</comment>
<dbReference type="GO" id="GO:0016301">
    <property type="term" value="F:kinase activity"/>
    <property type="evidence" value="ECO:0007669"/>
    <property type="project" value="UniProtKB-KW"/>
</dbReference>
<accession>A0A4R1HVW8</accession>
<name>A0A4R1HVW8_PSEEN</name>
<dbReference type="AlphaFoldDB" id="A0A4R1HVW8"/>
<evidence type="ECO:0000256" key="1">
    <source>
        <dbReference type="SAM" id="MobiDB-lite"/>
    </source>
</evidence>
<dbReference type="SUPFAM" id="SSF52540">
    <property type="entry name" value="P-loop containing nucleoside triphosphate hydrolases"/>
    <property type="match status" value="1"/>
</dbReference>
<keyword evidence="2" id="KW-0808">Transferase</keyword>
<evidence type="ECO:0000313" key="3">
    <source>
        <dbReference type="Proteomes" id="UP000295560"/>
    </source>
</evidence>
<organism evidence="2 3">
    <name type="scientific">Pseudonocardia endophytica</name>
    <dbReference type="NCBI Taxonomy" id="401976"/>
    <lineage>
        <taxon>Bacteria</taxon>
        <taxon>Bacillati</taxon>
        <taxon>Actinomycetota</taxon>
        <taxon>Actinomycetes</taxon>
        <taxon>Pseudonocardiales</taxon>
        <taxon>Pseudonocardiaceae</taxon>
        <taxon>Pseudonocardia</taxon>
    </lineage>
</organism>
<feature type="compositionally biased region" description="Low complexity" evidence="1">
    <location>
        <begin position="190"/>
        <end position="200"/>
    </location>
</feature>
<dbReference type="EMBL" id="SMFZ01000001">
    <property type="protein sequence ID" value="TCK26887.1"/>
    <property type="molecule type" value="Genomic_DNA"/>
</dbReference>
<protein>
    <submittedName>
        <fullName evidence="2">Uridine kinase</fullName>
    </submittedName>
</protein>
<sequence>MNRIRVADRPEWTDDVVALVRSAGPGPAGNRLVGVDGYSGSGKSTLAGRLADRLGAPLLTLEEITPGWDGLAAAIELARIAIAEPLAHGRDLRPPTWDWHAGAPGPVRSVAAAPVVVLEGCGAGSPVLAPTTSLLVWVDVPAGERERRLRARDDWEVYAPFRERWRAQEAGLAGTDRRADVVLDNEEDPAAPSTAGSSTS</sequence>
<feature type="region of interest" description="Disordered" evidence="1">
    <location>
        <begin position="173"/>
        <end position="200"/>
    </location>
</feature>
<evidence type="ECO:0000313" key="2">
    <source>
        <dbReference type="EMBL" id="TCK26887.1"/>
    </source>
</evidence>
<keyword evidence="2" id="KW-0418">Kinase</keyword>
<reference evidence="2 3" key="1">
    <citation type="submission" date="2019-03" db="EMBL/GenBank/DDBJ databases">
        <title>Sequencing the genomes of 1000 actinobacteria strains.</title>
        <authorList>
            <person name="Klenk H.-P."/>
        </authorList>
    </citation>
    <scope>NUCLEOTIDE SEQUENCE [LARGE SCALE GENOMIC DNA]</scope>
    <source>
        <strain evidence="2 3">DSM 44969</strain>
    </source>
</reference>
<dbReference type="OrthoDB" id="3237545at2"/>